<dbReference type="PANTHER" id="PTHR45339">
    <property type="entry name" value="HYBRID SIGNAL TRANSDUCTION HISTIDINE KINASE J"/>
    <property type="match status" value="1"/>
</dbReference>
<dbReference type="InterPro" id="IPR011006">
    <property type="entry name" value="CheY-like_superfamily"/>
</dbReference>
<evidence type="ECO:0000313" key="6">
    <source>
        <dbReference type="Proteomes" id="UP000481947"/>
    </source>
</evidence>
<proteinExistence type="predicted"/>
<dbReference type="PROSITE" id="PS50110">
    <property type="entry name" value="RESPONSE_REGULATORY"/>
    <property type="match status" value="2"/>
</dbReference>
<dbReference type="SMART" id="SM00448">
    <property type="entry name" value="REC"/>
    <property type="match status" value="1"/>
</dbReference>
<name>A0A7C9N4C1_9BURK</name>
<gene>
    <name evidence="5" type="ORF">F5985_17220</name>
</gene>
<dbReference type="AlphaFoldDB" id="A0A7C9N4C1"/>
<keyword evidence="2" id="KW-0902">Two-component regulatory system</keyword>
<feature type="non-terminal residue" evidence="5">
    <location>
        <position position="192"/>
    </location>
</feature>
<dbReference type="GO" id="GO:0000160">
    <property type="term" value="P:phosphorelay signal transduction system"/>
    <property type="evidence" value="ECO:0007669"/>
    <property type="project" value="UniProtKB-KW"/>
</dbReference>
<feature type="domain" description="Response regulatory" evidence="4">
    <location>
        <begin position="67"/>
        <end position="183"/>
    </location>
</feature>
<evidence type="ECO:0000259" key="4">
    <source>
        <dbReference type="PROSITE" id="PS50110"/>
    </source>
</evidence>
<evidence type="ECO:0000313" key="5">
    <source>
        <dbReference type="EMBL" id="MYZ53820.1"/>
    </source>
</evidence>
<keyword evidence="1 3" id="KW-0597">Phosphoprotein</keyword>
<reference evidence="5 6" key="1">
    <citation type="submission" date="2019-09" db="EMBL/GenBank/DDBJ databases">
        <title>Identification of Malikia spinosa a prominent benzene-, toluene-, and ethylbenzene-degrading bacterium: enrichment, isolation and whole genome sequencing.</title>
        <authorList>
            <person name="Tancsics A."/>
            <person name="Revesz F."/>
            <person name="Kriszt B."/>
        </authorList>
    </citation>
    <scope>NUCLEOTIDE SEQUENCE [LARGE SCALE GENOMIC DNA]</scope>
    <source>
        <strain evidence="5 6">AB6</strain>
    </source>
</reference>
<feature type="domain" description="Response regulatory" evidence="4">
    <location>
        <begin position="1"/>
        <end position="40"/>
    </location>
</feature>
<dbReference type="CDD" id="cd17546">
    <property type="entry name" value="REC_hyHK_CKI1_RcsC-like"/>
    <property type="match status" value="1"/>
</dbReference>
<evidence type="ECO:0000256" key="2">
    <source>
        <dbReference type="ARBA" id="ARBA00023012"/>
    </source>
</evidence>
<dbReference type="EMBL" id="VYSB01000030">
    <property type="protein sequence ID" value="MYZ53820.1"/>
    <property type="molecule type" value="Genomic_DNA"/>
</dbReference>
<organism evidence="5 6">
    <name type="scientific">Malikia spinosa</name>
    <dbReference type="NCBI Taxonomy" id="86180"/>
    <lineage>
        <taxon>Bacteria</taxon>
        <taxon>Pseudomonadati</taxon>
        <taxon>Pseudomonadota</taxon>
        <taxon>Betaproteobacteria</taxon>
        <taxon>Burkholderiales</taxon>
        <taxon>Comamonadaceae</taxon>
        <taxon>Malikia</taxon>
    </lineage>
</organism>
<protein>
    <submittedName>
        <fullName evidence="5">Response regulator</fullName>
    </submittedName>
</protein>
<evidence type="ECO:0000256" key="3">
    <source>
        <dbReference type="PROSITE-ProRule" id="PRU00169"/>
    </source>
</evidence>
<dbReference type="InterPro" id="IPR001789">
    <property type="entry name" value="Sig_transdc_resp-reg_receiver"/>
</dbReference>
<dbReference type="Gene3D" id="3.40.50.2300">
    <property type="match status" value="2"/>
</dbReference>
<dbReference type="Proteomes" id="UP000481947">
    <property type="component" value="Unassembled WGS sequence"/>
</dbReference>
<comment type="caution">
    <text evidence="3">Lacks conserved residue(s) required for the propagation of feature annotation.</text>
</comment>
<evidence type="ECO:0000256" key="1">
    <source>
        <dbReference type="ARBA" id="ARBA00022553"/>
    </source>
</evidence>
<sequence>MVTAYDRDELVRAATEVPIHDVLVKPVTPSTLLDAVMRLLGTWQALPHSSLQGAAGGLDTSVLRGASALLVEDNEINREVGQALLNELGLQVELAPDGAVALEKVQQRRYDVVLMDMQMPVMDGLTATREIRKLSALNDLPILAMTANAMAGDRERCLEAGMQDHIAKPVDPNDLAVKLLKWVRPGPRSVLP</sequence>
<comment type="caution">
    <text evidence="5">The sequence shown here is derived from an EMBL/GenBank/DDBJ whole genome shotgun (WGS) entry which is preliminary data.</text>
</comment>
<dbReference type="PANTHER" id="PTHR45339:SF1">
    <property type="entry name" value="HYBRID SIGNAL TRANSDUCTION HISTIDINE KINASE J"/>
    <property type="match status" value="1"/>
</dbReference>
<dbReference type="Pfam" id="PF00072">
    <property type="entry name" value="Response_reg"/>
    <property type="match status" value="1"/>
</dbReference>
<feature type="modified residue" description="4-aspartylphosphate" evidence="3">
    <location>
        <position position="116"/>
    </location>
</feature>
<accession>A0A7C9N4C1</accession>
<dbReference type="SUPFAM" id="SSF52172">
    <property type="entry name" value="CheY-like"/>
    <property type="match status" value="2"/>
</dbReference>